<protein>
    <submittedName>
        <fullName evidence="2">Uncharacterized protein</fullName>
    </submittedName>
</protein>
<gene>
    <name evidence="2" type="ORF">H310_00406</name>
</gene>
<dbReference type="EMBL" id="KI913952">
    <property type="protein sequence ID" value="ETW09995.1"/>
    <property type="molecule type" value="Genomic_DNA"/>
</dbReference>
<feature type="compositionally biased region" description="Polar residues" evidence="1">
    <location>
        <begin position="138"/>
        <end position="160"/>
    </location>
</feature>
<dbReference type="VEuPathDB" id="FungiDB:H310_00406"/>
<reference evidence="2" key="1">
    <citation type="submission" date="2013-12" db="EMBL/GenBank/DDBJ databases">
        <title>The Genome Sequence of Aphanomyces invadans NJM9701.</title>
        <authorList>
            <consortium name="The Broad Institute Genomics Platform"/>
            <person name="Russ C."/>
            <person name="Tyler B."/>
            <person name="van West P."/>
            <person name="Dieguez-Uribeondo J."/>
            <person name="Young S.K."/>
            <person name="Zeng Q."/>
            <person name="Gargeya S."/>
            <person name="Fitzgerald M."/>
            <person name="Abouelleil A."/>
            <person name="Alvarado L."/>
            <person name="Chapman S.B."/>
            <person name="Gainer-Dewar J."/>
            <person name="Goldberg J."/>
            <person name="Griggs A."/>
            <person name="Gujja S."/>
            <person name="Hansen M."/>
            <person name="Howarth C."/>
            <person name="Imamovic A."/>
            <person name="Ireland A."/>
            <person name="Larimer J."/>
            <person name="McCowan C."/>
            <person name="Murphy C."/>
            <person name="Pearson M."/>
            <person name="Poon T.W."/>
            <person name="Priest M."/>
            <person name="Roberts A."/>
            <person name="Saif S."/>
            <person name="Shea T."/>
            <person name="Sykes S."/>
            <person name="Wortman J."/>
            <person name="Nusbaum C."/>
            <person name="Birren B."/>
        </authorList>
    </citation>
    <scope>NUCLEOTIDE SEQUENCE [LARGE SCALE GENOMIC DNA]</scope>
    <source>
        <strain evidence="2">NJM9701</strain>
    </source>
</reference>
<dbReference type="GeneID" id="20077456"/>
<sequence>MTMLIRRGWSLYAVTGSAAAAGSIATENPLSGWIRVWTTLLILLAMGYFMRRQILGHIVSFAATWAASKTVQFVKIDKVILKPLQFFHVEVMTRDGWRILITRVEFDVRLKTFLSSFGQMKLVWVVVDALSVTPPSDMHTNASSESLPEVAPSTTTPTDTANHRKPVTAVMGVLKFAELQIKSVSCTVSAPLVVDGSAVQLVVQCTGKDLELAVNDISVSTGIMTTAFSHSSSTCLVQVVATNSRVPDHLFIDPSTSSSIHLNHVRLIVKAHYLTKLIHDVHLVGTGPAPSATAFVRGSVVQLIQQMLHKPRKPHEAAPRSSHHLLVHDMLQVVVENVPAAAHVFVPDTAVQVSWASHVDVVKVAYSTKRHRVAAQVNSKTMSVAFTDNVGTAVPWVDLSGIEFHVDEASDEASAKEAIVTTVHATIASIAVEMSPAVHEHIRVLQALMAFPSSPDHRPRQRRQLLLHMETHDFSVAVKGSSANDTCVAAFVHLVLDVHSPGNVSMSSEKATLNVATGGEGILPMPSFDVTASRSHITWSRLPRKHGQVELESLEWSMLTNNRRLDCTAVVSTDVISPRVLLTGCRVQLSDANDVRTVVVQINDTVAYWNHASNMENVVAMHSLAHTCQRLRKPSTTTAESPSPQSTKMPLDLSIASNSIALHVSGMAHLPDKTHVFTVQALTYHVVESDYGKVTTVHAGVGAVARTGNSDKLIQVSSVGMRMTRSAATGADAATLDVHDVSLDMPAHWKLMVFVKQVQQIFSTSIDQGKRRHPPLELSVHVTNFVMTLTLPDDRNNAKLKLAGHSVDVKSRITSSLELSHALEDTLKETDTCFSVADYRAHVAKTASFAIEAEAHQVELGVFSTVQSVWSLRLDTLSLVGDIHEVSLRASAVNIPRSRICVGVRAGIQRPTLHVDKVFVALEVIPITLSSLDDLINTSCLDKDYVRVNPRHRTFGSVEVAVFDSSWTASLTSENVLSGHLSEIRLAMDKTNRIDCHVADLSLDLSSAQLLQVSQVQWAVQFVHQGTVAGVDAWHAVVSGTITSRDKIPTVRENKLSLEWTTLVGVIKTFLTEQLLPPCVERHRPAQGFNALTEISASLALRPVQIGWSEANTPTLIHFEMNQVDVSFRATKTDMHWLPQSFAVDVKSLQGLILEGSDSRMPRPNSFVVQAASVHAVNASVQTNKHVPIQVDKLKLQWTVAIRDHIFHMVDIIHDDIVHLLEIVRGNGERPTSTTLLVHKRTSPTSLLDLLHQGKLGQSDESNTSSSQKKLDAGKQPFVNHFPTGLVLTKQFSITLVETQIHVAEPESKSSMVVASQRIQIELGKDHLVAYTMADIVLTDMSCHVAPLDVDIDAGVLWYNPQQRSVGAPSLLQPIMNECSITCKYNMALFNQATFIQIDMPSMVVGMDSNQFFQCFSVVRHVLLAPPKVPKPKPNVAPLTMDKSVKLKKLQAAVSEELRMAGLRSTPSGSPSTALKCVAFRIGRAQCRFRTGPEDGGTEFVAIGMDEAEGSHVYFDDSCTKFGINMQWLEIQNLKPGSSSMCFDDPMSVVKPRLDDGAGQQIKTMLSIRAESKPLPPSQLQPGVRVFDMVEVSIFPGIPYDISIQLAVDFYELMFKFFFGTQAKTTAHEMKMHMTSPMAKFGMKELLTRPPSLPTDATPSSDDLLADEDDEIAESSGAELFFFNYVRIGNICLNISCLGFVVNLNGFELELPHFVCQGKLCTWKQLLRKFEGHLAWHVTKESASSGLNHVKKKFLTLNKTFKRKDKPATPTTKKDTTENMATLFGPYHQHD</sequence>
<accession>A0A024UVM2</accession>
<dbReference type="OrthoDB" id="77091at2759"/>
<organism evidence="2">
    <name type="scientific">Aphanomyces invadans</name>
    <dbReference type="NCBI Taxonomy" id="157072"/>
    <lineage>
        <taxon>Eukaryota</taxon>
        <taxon>Sar</taxon>
        <taxon>Stramenopiles</taxon>
        <taxon>Oomycota</taxon>
        <taxon>Saprolegniomycetes</taxon>
        <taxon>Saprolegniales</taxon>
        <taxon>Verrucalvaceae</taxon>
        <taxon>Aphanomyces</taxon>
    </lineage>
</organism>
<dbReference type="eggNOG" id="ENOG502RMKY">
    <property type="taxonomic scope" value="Eukaryota"/>
</dbReference>
<evidence type="ECO:0000256" key="1">
    <source>
        <dbReference type="SAM" id="MobiDB-lite"/>
    </source>
</evidence>
<proteinExistence type="predicted"/>
<evidence type="ECO:0000313" key="2">
    <source>
        <dbReference type="EMBL" id="ETW09995.1"/>
    </source>
</evidence>
<dbReference type="RefSeq" id="XP_008861406.1">
    <property type="nucleotide sequence ID" value="XM_008863184.1"/>
</dbReference>
<feature type="region of interest" description="Disordered" evidence="1">
    <location>
        <begin position="137"/>
        <end position="162"/>
    </location>
</feature>
<name>A0A024UVM2_9STRA</name>